<dbReference type="CDD" id="cd23934">
    <property type="entry name" value="AGPR_1_C"/>
    <property type="match status" value="1"/>
</dbReference>
<comment type="pathway">
    <text evidence="1 7">Amino-acid biosynthesis; L-arginine biosynthesis; N(2)-acetyl-L-ornithine from L-glutamate: step 3/4.</text>
</comment>
<dbReference type="NCBIfam" id="TIGR01850">
    <property type="entry name" value="argC"/>
    <property type="match status" value="1"/>
</dbReference>
<evidence type="ECO:0000256" key="7">
    <source>
        <dbReference type="HAMAP-Rule" id="MF_00150"/>
    </source>
</evidence>
<evidence type="ECO:0000313" key="10">
    <source>
        <dbReference type="EMBL" id="OPG17650.1"/>
    </source>
</evidence>
<dbReference type="InterPro" id="IPR036291">
    <property type="entry name" value="NAD(P)-bd_dom_sf"/>
</dbReference>
<evidence type="ECO:0000256" key="2">
    <source>
        <dbReference type="ARBA" id="ARBA00022571"/>
    </source>
</evidence>
<dbReference type="InterPro" id="IPR058924">
    <property type="entry name" value="AGPR_dimerisation_dom"/>
</dbReference>
<evidence type="ECO:0000256" key="1">
    <source>
        <dbReference type="ARBA" id="ARBA00004862"/>
    </source>
</evidence>
<evidence type="ECO:0000256" key="8">
    <source>
        <dbReference type="PROSITE-ProRule" id="PRU10010"/>
    </source>
</evidence>
<dbReference type="PROSITE" id="PS01224">
    <property type="entry name" value="ARGC"/>
    <property type="match status" value="1"/>
</dbReference>
<gene>
    <name evidence="7" type="primary">argC</name>
    <name evidence="10" type="ORF">B2M26_00400</name>
</gene>
<reference evidence="10 11" key="1">
    <citation type="submission" date="2017-02" db="EMBL/GenBank/DDBJ databases">
        <title>Draft genome of Acidibacillus ferrooxidans Huett2.</title>
        <authorList>
            <person name="Schopf S."/>
        </authorList>
    </citation>
    <scope>NUCLEOTIDE SEQUENCE [LARGE SCALE GENOMIC DNA]</scope>
    <source>
        <strain evidence="10 11">Huett2</strain>
    </source>
</reference>
<comment type="caution">
    <text evidence="10">The sequence shown here is derived from an EMBL/GenBank/DDBJ whole genome shotgun (WGS) entry which is preliminary data.</text>
</comment>
<proteinExistence type="inferred from homology"/>
<evidence type="ECO:0000256" key="4">
    <source>
        <dbReference type="ARBA" id="ARBA00022857"/>
    </source>
</evidence>
<dbReference type="GO" id="GO:0006526">
    <property type="term" value="P:L-arginine biosynthetic process"/>
    <property type="evidence" value="ECO:0007669"/>
    <property type="project" value="UniProtKB-UniRule"/>
</dbReference>
<dbReference type="UniPathway" id="UPA00068">
    <property type="reaction ID" value="UER00108"/>
</dbReference>
<feature type="active site" evidence="7 8">
    <location>
        <position position="179"/>
    </location>
</feature>
<dbReference type="OrthoDB" id="9801289at2"/>
<keyword evidence="4 7" id="KW-0521">NADP</keyword>
<comment type="subcellular location">
    <subcellularLocation>
        <location evidence="7">Cytoplasm</location>
    </subcellularLocation>
</comment>
<comment type="catalytic activity">
    <reaction evidence="6 7">
        <text>N-acetyl-L-glutamate 5-semialdehyde + phosphate + NADP(+) = N-acetyl-L-glutamyl 5-phosphate + NADPH + H(+)</text>
        <dbReference type="Rhea" id="RHEA:21588"/>
        <dbReference type="ChEBI" id="CHEBI:15378"/>
        <dbReference type="ChEBI" id="CHEBI:29123"/>
        <dbReference type="ChEBI" id="CHEBI:43474"/>
        <dbReference type="ChEBI" id="CHEBI:57783"/>
        <dbReference type="ChEBI" id="CHEBI:57936"/>
        <dbReference type="ChEBI" id="CHEBI:58349"/>
        <dbReference type="EC" id="1.2.1.38"/>
    </reaction>
</comment>
<dbReference type="InterPro" id="IPR000534">
    <property type="entry name" value="Semialdehyde_DH_NAD-bd"/>
</dbReference>
<dbReference type="SUPFAM" id="SSF51735">
    <property type="entry name" value="NAD(P)-binding Rossmann-fold domains"/>
    <property type="match status" value="1"/>
</dbReference>
<dbReference type="Pfam" id="PF22698">
    <property type="entry name" value="Semialdhyde_dhC_1"/>
    <property type="match status" value="1"/>
</dbReference>
<dbReference type="Gene3D" id="3.30.360.10">
    <property type="entry name" value="Dihydrodipicolinate Reductase, domain 2"/>
    <property type="match status" value="1"/>
</dbReference>
<keyword evidence="7" id="KW-0963">Cytoplasm</keyword>
<comment type="similarity">
    <text evidence="7">Belongs to the NAGSA dehydrogenase family. Type 1 subfamily.</text>
</comment>
<dbReference type="InterPro" id="IPR023013">
    <property type="entry name" value="AGPR_AS"/>
</dbReference>
<keyword evidence="11" id="KW-1185">Reference proteome</keyword>
<evidence type="ECO:0000313" key="11">
    <source>
        <dbReference type="Proteomes" id="UP000190229"/>
    </source>
</evidence>
<dbReference type="PANTHER" id="PTHR32338:SF10">
    <property type="entry name" value="N-ACETYL-GAMMA-GLUTAMYL-PHOSPHATE REDUCTASE, CHLOROPLASTIC-RELATED"/>
    <property type="match status" value="1"/>
</dbReference>
<dbReference type="GO" id="GO:0070401">
    <property type="term" value="F:NADP+ binding"/>
    <property type="evidence" value="ECO:0007669"/>
    <property type="project" value="InterPro"/>
</dbReference>
<protein>
    <recommendedName>
        <fullName evidence="7">N-acetyl-gamma-glutamyl-phosphate reductase</fullName>
        <shortName evidence="7">AGPR</shortName>
        <ecNumber evidence="7">1.2.1.38</ecNumber>
    </recommendedName>
    <alternativeName>
        <fullName evidence="7">N-acetyl-glutamate semialdehyde dehydrogenase</fullName>
        <shortName evidence="7">NAGSA dehydrogenase</shortName>
    </alternativeName>
</protein>
<dbReference type="GO" id="GO:0003942">
    <property type="term" value="F:N-acetyl-gamma-glutamyl-phosphate reductase activity"/>
    <property type="evidence" value="ECO:0007669"/>
    <property type="project" value="UniProtKB-UniRule"/>
</dbReference>
<dbReference type="GO" id="GO:0051287">
    <property type="term" value="F:NAD binding"/>
    <property type="evidence" value="ECO:0007669"/>
    <property type="project" value="InterPro"/>
</dbReference>
<sequence>MDILSRNLSFCTRILKFYARICIIIEDEGGDHMRIAICGATGYSGIEAIRLLAPRTDVTIVGISSETQAGLMLEEAVPGFRGFAVGRLRLLPLRAAVTEAEIVILALPHGEAQHVAPELLAQGKSVIDLSGDHRLPRDAYESWYKAEVASDAHADAIYGLTEWNRAAIANASLVANPGCYATCAELALLPLLERDVAESSQILIDAKSGVSGAGKKPTAVTHYVEADENFFAYKLGRHQHTPEIEMTLREARRRQTGLDKPVNVLLATHLLPIKRGILCTAYIKLKEEMSGEALHEIVSARYEGEPFVDVLPYGVSPQLKWVSGTNRVSIGVYLDPRTQTAVVLSALDNLIKGAAGQAIQNLNVMTGANEQEGLWFVPAV</sequence>
<dbReference type="PANTHER" id="PTHR32338">
    <property type="entry name" value="N-ACETYL-GAMMA-GLUTAMYL-PHOSPHATE REDUCTASE, CHLOROPLASTIC-RELATED-RELATED"/>
    <property type="match status" value="1"/>
</dbReference>
<keyword evidence="2 7" id="KW-0055">Arginine biosynthesis</keyword>
<dbReference type="EC" id="1.2.1.38" evidence="7"/>
<evidence type="ECO:0000256" key="3">
    <source>
        <dbReference type="ARBA" id="ARBA00022605"/>
    </source>
</evidence>
<accession>A0A1V4EXR0</accession>
<organism evidence="10 11">
    <name type="scientific">Ferroacidibacillus organovorans</name>
    <dbReference type="NCBI Taxonomy" id="1765683"/>
    <lineage>
        <taxon>Bacteria</taxon>
        <taxon>Bacillati</taxon>
        <taxon>Bacillota</taxon>
        <taxon>Bacilli</taxon>
        <taxon>Bacillales</taxon>
        <taxon>Alicyclobacillaceae</taxon>
        <taxon>Ferroacidibacillus</taxon>
    </lineage>
</organism>
<dbReference type="SUPFAM" id="SSF55347">
    <property type="entry name" value="Glyceraldehyde-3-phosphate dehydrogenase-like, C-terminal domain"/>
    <property type="match status" value="1"/>
</dbReference>
<comment type="function">
    <text evidence="7">Catalyzes the NADPH-dependent reduction of N-acetyl-5-glutamyl phosphate to yield N-acetyl-L-glutamate 5-semialdehyde.</text>
</comment>
<dbReference type="Proteomes" id="UP000190229">
    <property type="component" value="Unassembled WGS sequence"/>
</dbReference>
<dbReference type="CDD" id="cd17895">
    <property type="entry name" value="AGPR_1_N"/>
    <property type="match status" value="1"/>
</dbReference>
<dbReference type="Gene3D" id="3.40.50.720">
    <property type="entry name" value="NAD(P)-binding Rossmann-like Domain"/>
    <property type="match status" value="1"/>
</dbReference>
<name>A0A1V4EXR0_9BACL</name>
<evidence type="ECO:0000256" key="5">
    <source>
        <dbReference type="ARBA" id="ARBA00023002"/>
    </source>
</evidence>
<evidence type="ECO:0000259" key="9">
    <source>
        <dbReference type="SMART" id="SM00859"/>
    </source>
</evidence>
<keyword evidence="5 7" id="KW-0560">Oxidoreductase</keyword>
<evidence type="ECO:0000256" key="6">
    <source>
        <dbReference type="ARBA" id="ARBA00050557"/>
    </source>
</evidence>
<dbReference type="HAMAP" id="MF_00150">
    <property type="entry name" value="ArgC_type1"/>
    <property type="match status" value="1"/>
</dbReference>
<keyword evidence="3 7" id="KW-0028">Amino-acid biosynthesis</keyword>
<dbReference type="SMART" id="SM00859">
    <property type="entry name" value="Semialdhyde_dh"/>
    <property type="match status" value="1"/>
</dbReference>
<dbReference type="InterPro" id="IPR050085">
    <property type="entry name" value="AGPR"/>
</dbReference>
<dbReference type="EMBL" id="MWPS01000001">
    <property type="protein sequence ID" value="OPG17650.1"/>
    <property type="molecule type" value="Genomic_DNA"/>
</dbReference>
<feature type="domain" description="Semialdehyde dehydrogenase NAD-binding" evidence="9">
    <location>
        <begin position="34"/>
        <end position="171"/>
    </location>
</feature>
<dbReference type="FunFam" id="3.30.360.10:FF:000014">
    <property type="entry name" value="N-acetyl-gamma-glutamyl-phosphate reductase"/>
    <property type="match status" value="1"/>
</dbReference>
<dbReference type="AlphaFoldDB" id="A0A1V4EXR0"/>
<dbReference type="GO" id="GO:0005737">
    <property type="term" value="C:cytoplasm"/>
    <property type="evidence" value="ECO:0007669"/>
    <property type="project" value="UniProtKB-SubCell"/>
</dbReference>
<dbReference type="Pfam" id="PF01118">
    <property type="entry name" value="Semialdhyde_dh"/>
    <property type="match status" value="1"/>
</dbReference>
<dbReference type="InterPro" id="IPR000706">
    <property type="entry name" value="AGPR_type-1"/>
</dbReference>